<keyword evidence="1" id="KW-1015">Disulfide bond</keyword>
<evidence type="ECO:0000256" key="1">
    <source>
        <dbReference type="ARBA" id="ARBA00023157"/>
    </source>
</evidence>
<dbReference type="PROSITE" id="PS00194">
    <property type="entry name" value="THIOREDOXIN_1"/>
    <property type="match status" value="1"/>
</dbReference>
<protein>
    <recommendedName>
        <fullName evidence="3">Thioredoxin domain-containing protein</fullName>
    </recommendedName>
</protein>
<dbReference type="STRING" id="1471761.B0W44_07885"/>
<keyword evidence="2" id="KW-0812">Transmembrane</keyword>
<dbReference type="GO" id="GO:0016491">
    <property type="term" value="F:oxidoreductase activity"/>
    <property type="evidence" value="ECO:0007669"/>
    <property type="project" value="InterPro"/>
</dbReference>
<evidence type="ECO:0000259" key="3">
    <source>
        <dbReference type="PROSITE" id="PS51352"/>
    </source>
</evidence>
<keyword evidence="2" id="KW-1133">Transmembrane helix</keyword>
<dbReference type="AlphaFoldDB" id="A0A1U9K6R2"/>
<proteinExistence type="predicted"/>
<keyword evidence="5" id="KW-1185">Reference proteome</keyword>
<sequence length="183" mass="20585">MRGKNVWVGIVIILLIVGAVFMNQSREGQQQTAKVVEPDRDVKPQEGFAAPDFTLQSLSGETVQLYENNGKPSLINFWASWCPPCKVEMPDLQEAYDTYGDQVNFLMVDLTFNDDLDEMTQYIESNSFTFPVLLDETGDTASQYQVVAIPSTYIVDKNGIIVSKVQGAMSREQIQDTMKRLTK</sequence>
<feature type="domain" description="Thioredoxin" evidence="3">
    <location>
        <begin position="44"/>
        <end position="183"/>
    </location>
</feature>
<dbReference type="RefSeq" id="WP_077719586.1">
    <property type="nucleotide sequence ID" value="NZ_CP019699.1"/>
</dbReference>
<evidence type="ECO:0000313" key="5">
    <source>
        <dbReference type="Proteomes" id="UP000188603"/>
    </source>
</evidence>
<evidence type="ECO:0000313" key="4">
    <source>
        <dbReference type="EMBL" id="AQS55724.1"/>
    </source>
</evidence>
<organism evidence="4 5">
    <name type="scientific">Novibacillus thermophilus</name>
    <dbReference type="NCBI Taxonomy" id="1471761"/>
    <lineage>
        <taxon>Bacteria</taxon>
        <taxon>Bacillati</taxon>
        <taxon>Bacillota</taxon>
        <taxon>Bacilli</taxon>
        <taxon>Bacillales</taxon>
        <taxon>Thermoactinomycetaceae</taxon>
        <taxon>Novibacillus</taxon>
    </lineage>
</organism>
<dbReference type="Gene3D" id="3.40.30.10">
    <property type="entry name" value="Glutaredoxin"/>
    <property type="match status" value="1"/>
</dbReference>
<dbReference type="Proteomes" id="UP000188603">
    <property type="component" value="Chromosome"/>
</dbReference>
<name>A0A1U9K6R2_9BACL</name>
<dbReference type="GO" id="GO:0016209">
    <property type="term" value="F:antioxidant activity"/>
    <property type="evidence" value="ECO:0007669"/>
    <property type="project" value="InterPro"/>
</dbReference>
<dbReference type="SUPFAM" id="SSF52833">
    <property type="entry name" value="Thioredoxin-like"/>
    <property type="match status" value="1"/>
</dbReference>
<dbReference type="InterPro" id="IPR036249">
    <property type="entry name" value="Thioredoxin-like_sf"/>
</dbReference>
<dbReference type="OrthoDB" id="25753at2"/>
<dbReference type="InterPro" id="IPR050553">
    <property type="entry name" value="Thioredoxin_ResA/DsbE_sf"/>
</dbReference>
<feature type="transmembrane region" description="Helical" evidence="2">
    <location>
        <begin position="6"/>
        <end position="22"/>
    </location>
</feature>
<dbReference type="CDD" id="cd02966">
    <property type="entry name" value="TlpA_like_family"/>
    <property type="match status" value="1"/>
</dbReference>
<reference evidence="4 5" key="1">
    <citation type="journal article" date="2015" name="Int. J. Syst. Evol. Microbiol.">
        <title>Novibacillus thermophilus gen. nov., sp. nov., a Gram-staining-negative and moderately thermophilic member of the family Thermoactinomycetaceae.</title>
        <authorList>
            <person name="Yang G."/>
            <person name="Chen J."/>
            <person name="Zhou S."/>
        </authorList>
    </citation>
    <scope>NUCLEOTIDE SEQUENCE [LARGE SCALE GENOMIC DNA]</scope>
    <source>
        <strain evidence="4 5">SG-1</strain>
    </source>
</reference>
<dbReference type="KEGG" id="ntr:B0W44_07885"/>
<dbReference type="PANTHER" id="PTHR42852">
    <property type="entry name" value="THIOL:DISULFIDE INTERCHANGE PROTEIN DSBE"/>
    <property type="match status" value="1"/>
</dbReference>
<dbReference type="InterPro" id="IPR000866">
    <property type="entry name" value="AhpC/TSA"/>
</dbReference>
<evidence type="ECO:0000256" key="2">
    <source>
        <dbReference type="SAM" id="Phobius"/>
    </source>
</evidence>
<dbReference type="EMBL" id="CP019699">
    <property type="protein sequence ID" value="AQS55724.1"/>
    <property type="molecule type" value="Genomic_DNA"/>
</dbReference>
<dbReference type="PROSITE" id="PS51352">
    <property type="entry name" value="THIOREDOXIN_2"/>
    <property type="match status" value="1"/>
</dbReference>
<accession>A0A1U9K6R2</accession>
<dbReference type="Pfam" id="PF00578">
    <property type="entry name" value="AhpC-TSA"/>
    <property type="match status" value="1"/>
</dbReference>
<dbReference type="InterPro" id="IPR013766">
    <property type="entry name" value="Thioredoxin_domain"/>
</dbReference>
<dbReference type="PANTHER" id="PTHR42852:SF13">
    <property type="entry name" value="PROTEIN DIPZ"/>
    <property type="match status" value="1"/>
</dbReference>
<dbReference type="InterPro" id="IPR017937">
    <property type="entry name" value="Thioredoxin_CS"/>
</dbReference>
<gene>
    <name evidence="4" type="ORF">B0W44_07885</name>
</gene>
<keyword evidence="2" id="KW-0472">Membrane</keyword>